<feature type="signal peptide" evidence="1">
    <location>
        <begin position="1"/>
        <end position="16"/>
    </location>
</feature>
<name>A0AAF0T8Z3_SOLVR</name>
<dbReference type="InterPro" id="IPR043502">
    <property type="entry name" value="DNA/RNA_pol_sf"/>
</dbReference>
<protein>
    <recommendedName>
        <fullName evidence="4">Reverse transcriptase RNase H-like domain-containing protein</fullName>
    </recommendedName>
</protein>
<dbReference type="Proteomes" id="UP001234989">
    <property type="component" value="Chromosome 1"/>
</dbReference>
<proteinExistence type="predicted"/>
<evidence type="ECO:0000256" key="1">
    <source>
        <dbReference type="SAM" id="SignalP"/>
    </source>
</evidence>
<evidence type="ECO:0008006" key="4">
    <source>
        <dbReference type="Google" id="ProtNLM"/>
    </source>
</evidence>
<dbReference type="SUPFAM" id="SSF56672">
    <property type="entry name" value="DNA/RNA polymerases"/>
    <property type="match status" value="1"/>
</dbReference>
<sequence length="98" mass="11018">MLTIALVLPLPEVSDGYVVYCNESKVALGCALMQQGKIKRHYLYSVHVDVFTNHKRLQLYMGSVAHVEEEKQELARDVHRLALLGVCLMDTEYGGVIV</sequence>
<evidence type="ECO:0000313" key="3">
    <source>
        <dbReference type="Proteomes" id="UP001234989"/>
    </source>
</evidence>
<reference evidence="2" key="1">
    <citation type="submission" date="2023-08" db="EMBL/GenBank/DDBJ databases">
        <title>A de novo genome assembly of Solanum verrucosum Schlechtendal, a Mexican diploid species geographically isolated from the other diploid A-genome species in potato relatives.</title>
        <authorList>
            <person name="Hosaka K."/>
        </authorList>
    </citation>
    <scope>NUCLEOTIDE SEQUENCE</scope>
    <source>
        <tissue evidence="2">Young leaves</tissue>
    </source>
</reference>
<gene>
    <name evidence="2" type="ORF">MTR67_002634</name>
</gene>
<dbReference type="AlphaFoldDB" id="A0AAF0T8Z3"/>
<organism evidence="2 3">
    <name type="scientific">Solanum verrucosum</name>
    <dbReference type="NCBI Taxonomy" id="315347"/>
    <lineage>
        <taxon>Eukaryota</taxon>
        <taxon>Viridiplantae</taxon>
        <taxon>Streptophyta</taxon>
        <taxon>Embryophyta</taxon>
        <taxon>Tracheophyta</taxon>
        <taxon>Spermatophyta</taxon>
        <taxon>Magnoliopsida</taxon>
        <taxon>eudicotyledons</taxon>
        <taxon>Gunneridae</taxon>
        <taxon>Pentapetalae</taxon>
        <taxon>asterids</taxon>
        <taxon>lamiids</taxon>
        <taxon>Solanales</taxon>
        <taxon>Solanaceae</taxon>
        <taxon>Solanoideae</taxon>
        <taxon>Solaneae</taxon>
        <taxon>Solanum</taxon>
    </lineage>
</organism>
<keyword evidence="1" id="KW-0732">Signal</keyword>
<feature type="chain" id="PRO_5041946146" description="Reverse transcriptase RNase H-like domain-containing protein" evidence="1">
    <location>
        <begin position="17"/>
        <end position="98"/>
    </location>
</feature>
<accession>A0AAF0T8Z3</accession>
<keyword evidence="3" id="KW-1185">Reference proteome</keyword>
<dbReference type="EMBL" id="CP133612">
    <property type="protein sequence ID" value="WMV09249.1"/>
    <property type="molecule type" value="Genomic_DNA"/>
</dbReference>
<evidence type="ECO:0000313" key="2">
    <source>
        <dbReference type="EMBL" id="WMV09249.1"/>
    </source>
</evidence>